<dbReference type="EMBL" id="AP009044">
    <property type="protein sequence ID" value="BAQ21086.1"/>
    <property type="molecule type" value="Genomic_DNA"/>
</dbReference>
<sequence>MLIHCANVRAITTGEITGIVDAKQAATKIFNIRRGTLGETS</sequence>
<dbReference type="KEGG" id="cgt:cgR_6024"/>
<proteinExistence type="predicted"/>
<protein>
    <submittedName>
        <fullName evidence="1">Uncharacterized protein</fullName>
    </submittedName>
</protein>
<organism evidence="1">
    <name type="scientific">Corynebacterium glutamicum (strain R)</name>
    <dbReference type="NCBI Taxonomy" id="340322"/>
    <lineage>
        <taxon>Bacteria</taxon>
        <taxon>Bacillati</taxon>
        <taxon>Actinomycetota</taxon>
        <taxon>Actinomycetes</taxon>
        <taxon>Mycobacteriales</taxon>
        <taxon>Corynebacteriaceae</taxon>
        <taxon>Corynebacterium</taxon>
    </lineage>
</organism>
<gene>
    <name evidence="1" type="ordered locus">cgR_6024</name>
</gene>
<evidence type="ECO:0000313" key="1">
    <source>
        <dbReference type="EMBL" id="BAQ21086.1"/>
    </source>
</evidence>
<dbReference type="Proteomes" id="UP000006698">
    <property type="component" value="Chromosome"/>
</dbReference>
<reference evidence="1" key="1">
    <citation type="journal article" date="2007" name="Microbiology">
        <title>Comparative analysis of the Corynebacterium glutamicum group and complete genome sequence of strain R.</title>
        <authorList>
            <person name="Yukawa H."/>
            <person name="Omumasaba C.A."/>
            <person name="Nonaka H."/>
            <person name="Kos P."/>
            <person name="Okai N."/>
            <person name="Suzuki N."/>
            <person name="Suda M."/>
            <person name="Tsuge Y."/>
            <person name="Watanabe J."/>
            <person name="Ikeda Y."/>
            <person name="Vertes A.A."/>
            <person name="Inui M."/>
        </authorList>
    </citation>
    <scope>NUCLEOTIDE SEQUENCE</scope>
    <source>
        <strain evidence="1">R</strain>
    </source>
</reference>
<accession>A0AB72VF78</accession>
<name>A0AB72VF78_CORGB</name>
<dbReference type="AlphaFoldDB" id="A0AB72VF78"/>